<dbReference type="EMBL" id="MEZK01000002">
    <property type="protein sequence ID" value="OGD63979.1"/>
    <property type="molecule type" value="Genomic_DNA"/>
</dbReference>
<dbReference type="Gene3D" id="3.30.572.10">
    <property type="entry name" value="Thymidylate synthase/dCMP hydroxymethylase domain"/>
    <property type="match status" value="1"/>
</dbReference>
<dbReference type="AlphaFoldDB" id="A0A1F5E987"/>
<dbReference type="PANTHER" id="PTHR11548">
    <property type="entry name" value="THYMIDYLATE SYNTHASE 1"/>
    <property type="match status" value="1"/>
</dbReference>
<dbReference type="Pfam" id="PF04208">
    <property type="entry name" value="MtrA"/>
    <property type="match status" value="1"/>
</dbReference>
<evidence type="ECO:0000313" key="6">
    <source>
        <dbReference type="Proteomes" id="UP000177006"/>
    </source>
</evidence>
<evidence type="ECO:0000256" key="2">
    <source>
        <dbReference type="ARBA" id="ARBA00022679"/>
    </source>
</evidence>
<reference evidence="5 6" key="1">
    <citation type="journal article" date="2016" name="Nat. Commun.">
        <title>Thousands of microbial genomes shed light on interconnected biogeochemical processes in an aquifer system.</title>
        <authorList>
            <person name="Anantharaman K."/>
            <person name="Brown C.T."/>
            <person name="Hug L.A."/>
            <person name="Sharon I."/>
            <person name="Castelle C.J."/>
            <person name="Probst A.J."/>
            <person name="Thomas B.C."/>
            <person name="Singh A."/>
            <person name="Wilkins M.J."/>
            <person name="Karaoz U."/>
            <person name="Brodie E.L."/>
            <person name="Williams K.H."/>
            <person name="Hubbard S.S."/>
            <person name="Banfield J.F."/>
        </authorList>
    </citation>
    <scope>NUCLEOTIDE SEQUENCE [LARGE SCALE GENOMIC DNA]</scope>
</reference>
<dbReference type="SUPFAM" id="SSF55831">
    <property type="entry name" value="Thymidylate synthase/dCMP hydroxymethylase"/>
    <property type="match status" value="1"/>
</dbReference>
<dbReference type="GO" id="GO:0005829">
    <property type="term" value="C:cytosol"/>
    <property type="evidence" value="ECO:0007669"/>
    <property type="project" value="TreeGrafter"/>
</dbReference>
<comment type="caution">
    <text evidence="5">The sequence shown here is derived from an EMBL/GenBank/DDBJ whole genome shotgun (WGS) entry which is preliminary data.</text>
</comment>
<keyword evidence="2" id="KW-0808">Transferase</keyword>
<evidence type="ECO:0000313" key="5">
    <source>
        <dbReference type="EMBL" id="OGD63979.1"/>
    </source>
</evidence>
<evidence type="ECO:0000256" key="1">
    <source>
        <dbReference type="ARBA" id="ARBA00022603"/>
    </source>
</evidence>
<dbReference type="Proteomes" id="UP000177006">
    <property type="component" value="Unassembled WGS sequence"/>
</dbReference>
<sequence>MLKNWPILYKDILLKGDLNSSTAVCTLWTERKAVEKAIGDSKLYSVIGNLYSAQGINAVIRNCLANPKIRTIILWGAELSLSGHALLHLMKYGIDEKRQIINARGEIEKELPARALELFRRELKIIDLRGRPAEELRKTLKQLPQEKPSFKSQIFPKSQPIVKPLPAEATGFRVEGKTAAQTWLKILNEVYKYGRYKHTRYAQTNELKEILNLVAVVGEENPEVPYFPQYLPFSKDELVAYYPEFLSARQLLGTAYNYGHRLRKRFGLDQIAAMKKLIKLRPDSKKMIAVTIDPKLDWARANKGDIPCLTQILGSIQDNRFILTAHFRSQDMVHGWPRNALALRKLQAQIIEGTKYKLGPLVIITHSAHIYSDDFKLVENLLMDHYEKELGFSPAVHFEFDPRGNMVVEVVKKRGRPSRGEKPPYGYIKVTLYEPNGGPPVKEWRGKKAGELVWRIGDGNYIVLPSHTLYIGTELQRAEEALWHNLNYHQDPAPNTLGL</sequence>
<dbReference type="InterPro" id="IPR036926">
    <property type="entry name" value="Thymidate_synth/dCMP_Mease_sf"/>
</dbReference>
<dbReference type="PANTHER" id="PTHR11548:SF1">
    <property type="entry name" value="THYMIDYLATE SYNTHASE 1"/>
    <property type="match status" value="1"/>
</dbReference>
<dbReference type="STRING" id="1797457.A2160_03320"/>
<organism evidence="5 6">
    <name type="scientific">Candidatus Beckwithbacteria bacterium RBG_13_42_9</name>
    <dbReference type="NCBI Taxonomy" id="1797457"/>
    <lineage>
        <taxon>Bacteria</taxon>
        <taxon>Candidatus Beckwithiibacteriota</taxon>
    </lineage>
</organism>
<dbReference type="InterPro" id="IPR023451">
    <property type="entry name" value="Thymidate_synth/dCMP_Mease_dom"/>
</dbReference>
<evidence type="ECO:0000259" key="4">
    <source>
        <dbReference type="Pfam" id="PF14251"/>
    </source>
</evidence>
<evidence type="ECO:0000259" key="3">
    <source>
        <dbReference type="Pfam" id="PF00303"/>
    </source>
</evidence>
<dbReference type="InterPro" id="IPR025595">
    <property type="entry name" value="PterinBD-DUF4346"/>
</dbReference>
<dbReference type="GO" id="GO:0032259">
    <property type="term" value="P:methylation"/>
    <property type="evidence" value="ECO:0007669"/>
    <property type="project" value="UniProtKB-KW"/>
</dbReference>
<feature type="domain" description="Thymidylate synthase/dCMP hydroxymethylase" evidence="3">
    <location>
        <begin position="240"/>
        <end position="383"/>
    </location>
</feature>
<gene>
    <name evidence="5" type="ORF">A2160_03320</name>
</gene>
<name>A0A1F5E987_9BACT</name>
<dbReference type="GO" id="GO:0004799">
    <property type="term" value="F:thymidylate synthase activity"/>
    <property type="evidence" value="ECO:0007669"/>
    <property type="project" value="TreeGrafter"/>
</dbReference>
<keyword evidence="1" id="KW-0489">Methyltransferase</keyword>
<dbReference type="Pfam" id="PF14251">
    <property type="entry name" value="PterinBD-DUF4346"/>
    <property type="match status" value="1"/>
</dbReference>
<dbReference type="GO" id="GO:0006231">
    <property type="term" value="P:dTMP biosynthetic process"/>
    <property type="evidence" value="ECO:0007669"/>
    <property type="project" value="TreeGrafter"/>
</dbReference>
<protein>
    <submittedName>
        <fullName evidence="5">Uncharacterized protein</fullName>
    </submittedName>
</protein>
<feature type="domain" description="DUF4346" evidence="4">
    <location>
        <begin position="401"/>
        <end position="491"/>
    </location>
</feature>
<accession>A0A1F5E987</accession>
<proteinExistence type="predicted"/>
<dbReference type="Pfam" id="PF00303">
    <property type="entry name" value="Thymidylat_synt"/>
    <property type="match status" value="1"/>
</dbReference>
<dbReference type="InterPro" id="IPR045097">
    <property type="entry name" value="Thymidate_synth/dCMP_Mease"/>
</dbReference>
<dbReference type="InterPro" id="IPR030688">
    <property type="entry name" value="MeTrfase_MtrA/MtxA"/>
</dbReference>